<comment type="subcellular location">
    <subcellularLocation>
        <location evidence="1">Cell junction</location>
    </subcellularLocation>
</comment>
<dbReference type="GO" id="GO:0005912">
    <property type="term" value="C:adherens junction"/>
    <property type="evidence" value="ECO:0007669"/>
    <property type="project" value="TreeGrafter"/>
</dbReference>
<dbReference type="Gene3D" id="1.25.10.10">
    <property type="entry name" value="Leucine-rich Repeat Variant"/>
    <property type="match status" value="1"/>
</dbReference>
<evidence type="ECO:0000256" key="5">
    <source>
        <dbReference type="ARBA" id="ARBA00022737"/>
    </source>
</evidence>
<evidence type="ECO:0000256" key="3">
    <source>
        <dbReference type="ARBA" id="ARBA00022481"/>
    </source>
</evidence>
<feature type="repeat" description="ARM" evidence="9">
    <location>
        <begin position="870"/>
        <end position="907"/>
    </location>
</feature>
<evidence type="ECO:0000256" key="10">
    <source>
        <dbReference type="SAM" id="MobiDB-lite"/>
    </source>
</evidence>
<dbReference type="PANTHER" id="PTHR10372">
    <property type="entry name" value="PLAKOPHILLIN-RELATED"/>
    <property type="match status" value="1"/>
</dbReference>
<feature type="region of interest" description="Disordered" evidence="10">
    <location>
        <begin position="1"/>
        <end position="31"/>
    </location>
</feature>
<sequence>MPAPEQPPMVEEGLPQTAQEASPGPGMEPEATATTILASVKEQELQFQRLTRELEVERQIVANQLERCRLGAESPSIASTSSTEKSFPWRSSDPPPTGVNKGRVSESIHTSAYEPEQGTLYSPEQTSLHERSVGNSRSSTQMNSYSDSGYQEVNSFHNSQNPSKPEHRQQHPHAGTTASHLARGSRAEGQTSGQPSVNVATNRVMRRVSSVPSRAQSPSYMVGTGVSPSRGSLRTSLGSGYGSPPVAEQRALASHTYSSTTLPAPRAASPYAAQRPASPAAVRRVGSVTSRQTANPNGGTAQFQTSVRVGSPLTSALADVQTRVASPSQTQLGSSSPKRAGMTAVPQHLGTPLQRTLHDMEQYGPQYDIYERMVPPRPDSLTGLRSSYASQHSQLGQELRSAVSPDLHITPIYEGRTYYSPVYRSPTHGAVELLQGSQAALYRTGSGVGNLQRSSSQRSTLTYQRNNYALNTTATYAEPYRSVPYRLPEPGYSRLQHATPADDGTTRSPSIDSIQKDPRQFAWRDPELPEVIHMLQHQFPSVQANAAAYLQHLCFGDNKVKTEVCRLGGIKHLVDLLDHRALEVQKNACGALRNLVYGKSTDENKIAMKNVGGIPALLRLLRKSIDAEVKELVTGVLWNLSSCDAVKMTIIRDALSTLTSTVVVPHSGWNSSSFDDDHKIKFQTSLVLRNTTGCLRNLSSAGEEARKQMRACEGLVDSLLYVIHTCVNTSEYDSKTVENCVCTLRNLSYRLELEVPQARLLGINELDDLLGKESPSKDSEPSCWGKKKKKKKKTSQEDQWDGVGPIPGFSKSPKGVEMLWHPSVVKPYLTLLAESSNPATLEGSAGSLQNLSAGNWKFAAYIRAAVRKEKGLPILVELLRMDNDRVVSSVATALRNMALDVRNKELIGKYAMRDLVNRLPGGSGPSILSDETVAAICCALHEVTSKNMENAKALADTGGIEKLVNITKGRGDSSLKVVKAAAQVLNTLWQYRDLRSIYKKDGWNQSHFITPVSTLERERFKSHPSLSTTNQQMSPVIQSVGSTSSSPALLGIREPRSEYDRTQPPLQYYNSQGDVIAHKDMYTGSSKPSPIYISSYSSPAREQNRRLQHQQLYYSQEDTNRKNYDAYRLYLQSPHSYEDPYFDDRVHFPAASDYTTQYGLKSTTNYVDFYSTRRSSYRAEQYPGSPDSWV</sequence>
<reference evidence="11 12" key="1">
    <citation type="submission" date="2019-09" db="EMBL/GenBank/DDBJ databases">
        <title>Bird 10,000 Genomes (B10K) Project - Family phase.</title>
        <authorList>
            <person name="Zhang G."/>
        </authorList>
    </citation>
    <scope>NUCLEOTIDE SEQUENCE [LARGE SCALE GENOMIC DNA]</scope>
    <source>
        <strain evidence="11">B10K-DU-001-55</strain>
        <tissue evidence="11">Muscle</tissue>
    </source>
</reference>
<keyword evidence="6" id="KW-0130">Cell adhesion</keyword>
<gene>
    <name evidence="11" type="primary">Pkp4</name>
    <name evidence="11" type="ORF">HELFUL_R08069</name>
</gene>
<feature type="compositionally biased region" description="Polar residues" evidence="10">
    <location>
        <begin position="133"/>
        <end position="163"/>
    </location>
</feature>
<dbReference type="AlphaFoldDB" id="A0A7L2BA11"/>
<dbReference type="SUPFAM" id="SSF48371">
    <property type="entry name" value="ARM repeat"/>
    <property type="match status" value="1"/>
</dbReference>
<dbReference type="InterPro" id="IPR028435">
    <property type="entry name" value="Plakophilin/d_Catenin"/>
</dbReference>
<keyword evidence="7" id="KW-0965">Cell junction</keyword>
<dbReference type="Pfam" id="PF00514">
    <property type="entry name" value="Arm"/>
    <property type="match status" value="3"/>
</dbReference>
<evidence type="ECO:0000313" key="12">
    <source>
        <dbReference type="Proteomes" id="UP000590868"/>
    </source>
</evidence>
<keyword evidence="12" id="KW-1185">Reference proteome</keyword>
<dbReference type="GO" id="GO:0098609">
    <property type="term" value="P:cell-cell adhesion"/>
    <property type="evidence" value="ECO:0007669"/>
    <property type="project" value="InterPro"/>
</dbReference>
<dbReference type="GO" id="GO:0005737">
    <property type="term" value="C:cytoplasm"/>
    <property type="evidence" value="ECO:0007669"/>
    <property type="project" value="TreeGrafter"/>
</dbReference>
<feature type="compositionally biased region" description="Polar residues" evidence="10">
    <location>
        <begin position="76"/>
        <end position="85"/>
    </location>
</feature>
<organism evidence="11 12">
    <name type="scientific">Heliornis fulica</name>
    <name type="common">sungrebe</name>
    <dbReference type="NCBI Taxonomy" id="54369"/>
    <lineage>
        <taxon>Eukaryota</taxon>
        <taxon>Metazoa</taxon>
        <taxon>Chordata</taxon>
        <taxon>Craniata</taxon>
        <taxon>Vertebrata</taxon>
        <taxon>Euteleostomi</taxon>
        <taxon>Archelosauria</taxon>
        <taxon>Archosauria</taxon>
        <taxon>Dinosauria</taxon>
        <taxon>Saurischia</taxon>
        <taxon>Theropoda</taxon>
        <taxon>Coelurosauria</taxon>
        <taxon>Aves</taxon>
        <taxon>Neognathae</taxon>
        <taxon>Neoaves</taxon>
        <taxon>Gruiformes</taxon>
        <taxon>Heliornithidae</taxon>
        <taxon>Heliornis</taxon>
    </lineage>
</organism>
<feature type="compositionally biased region" description="Basic and acidic residues" evidence="10">
    <location>
        <begin position="771"/>
        <end position="780"/>
    </location>
</feature>
<evidence type="ECO:0000313" key="11">
    <source>
        <dbReference type="EMBL" id="NXP54952.1"/>
    </source>
</evidence>
<evidence type="ECO:0000256" key="6">
    <source>
        <dbReference type="ARBA" id="ARBA00022889"/>
    </source>
</evidence>
<dbReference type="OrthoDB" id="3245100at2759"/>
<feature type="compositionally biased region" description="Polar residues" evidence="10">
    <location>
        <begin position="188"/>
        <end position="201"/>
    </location>
</feature>
<feature type="non-terminal residue" evidence="11">
    <location>
        <position position="1190"/>
    </location>
</feature>
<keyword evidence="5" id="KW-0677">Repeat</keyword>
<dbReference type="InterPro" id="IPR016024">
    <property type="entry name" value="ARM-type_fold"/>
</dbReference>
<evidence type="ECO:0000256" key="2">
    <source>
        <dbReference type="ARBA" id="ARBA00005462"/>
    </source>
</evidence>
<feature type="repeat" description="ARM" evidence="9">
    <location>
        <begin position="612"/>
        <end position="655"/>
    </location>
</feature>
<dbReference type="EMBL" id="VXBZ01011444">
    <property type="protein sequence ID" value="NXP54952.1"/>
    <property type="molecule type" value="Genomic_DNA"/>
</dbReference>
<feature type="compositionally biased region" description="Polar residues" evidence="10">
    <location>
        <begin position="287"/>
        <end position="306"/>
    </location>
</feature>
<keyword evidence="8" id="KW-0175">Coiled coil</keyword>
<dbReference type="PROSITE" id="PS50176">
    <property type="entry name" value="ARM_REPEAT"/>
    <property type="match status" value="3"/>
</dbReference>
<protein>
    <submittedName>
        <fullName evidence="11">PKP4 protein</fullName>
    </submittedName>
</protein>
<dbReference type="Proteomes" id="UP000590868">
    <property type="component" value="Unassembled WGS sequence"/>
</dbReference>
<comment type="similarity">
    <text evidence="2">Belongs to the beta-catenin family.</text>
</comment>
<evidence type="ECO:0000256" key="4">
    <source>
        <dbReference type="ARBA" id="ARBA00022553"/>
    </source>
</evidence>
<evidence type="ECO:0000256" key="9">
    <source>
        <dbReference type="PROSITE-ProRule" id="PRU00259"/>
    </source>
</evidence>
<keyword evidence="3" id="KW-0488">Methylation</keyword>
<evidence type="ECO:0000256" key="7">
    <source>
        <dbReference type="ARBA" id="ARBA00022949"/>
    </source>
</evidence>
<evidence type="ECO:0000256" key="8">
    <source>
        <dbReference type="ARBA" id="ARBA00023054"/>
    </source>
</evidence>
<dbReference type="InterPro" id="IPR000225">
    <property type="entry name" value="Armadillo"/>
</dbReference>
<name>A0A7L2BA11_9GRUI</name>
<dbReference type="GO" id="GO:0005634">
    <property type="term" value="C:nucleus"/>
    <property type="evidence" value="ECO:0007669"/>
    <property type="project" value="TreeGrafter"/>
</dbReference>
<accession>A0A7L2BA11</accession>
<feature type="non-terminal residue" evidence="11">
    <location>
        <position position="1"/>
    </location>
</feature>
<feature type="region of interest" description="Disordered" evidence="10">
    <location>
        <begin position="67"/>
        <end position="306"/>
    </location>
</feature>
<proteinExistence type="inferred from homology"/>
<feature type="compositionally biased region" description="Low complexity" evidence="10">
    <location>
        <begin position="227"/>
        <end position="238"/>
    </location>
</feature>
<feature type="region of interest" description="Disordered" evidence="10">
    <location>
        <begin position="771"/>
        <end position="807"/>
    </location>
</feature>
<feature type="repeat" description="ARM" evidence="9">
    <location>
        <begin position="568"/>
        <end position="603"/>
    </location>
</feature>
<dbReference type="GO" id="GO:0005886">
    <property type="term" value="C:plasma membrane"/>
    <property type="evidence" value="ECO:0007669"/>
    <property type="project" value="TreeGrafter"/>
</dbReference>
<feature type="compositionally biased region" description="Polar residues" evidence="10">
    <location>
        <begin position="1024"/>
        <end position="1047"/>
    </location>
</feature>
<dbReference type="SMART" id="SM00185">
    <property type="entry name" value="ARM"/>
    <property type="match status" value="7"/>
</dbReference>
<dbReference type="InterPro" id="IPR011989">
    <property type="entry name" value="ARM-like"/>
</dbReference>
<dbReference type="PANTHER" id="PTHR10372:SF8">
    <property type="entry name" value="PLAKOPHILIN-4"/>
    <property type="match status" value="1"/>
</dbReference>
<feature type="region of interest" description="Disordered" evidence="10">
    <location>
        <begin position="1024"/>
        <end position="1049"/>
    </location>
</feature>
<evidence type="ECO:0000256" key="1">
    <source>
        <dbReference type="ARBA" id="ARBA00004282"/>
    </source>
</evidence>
<dbReference type="FunFam" id="1.25.10.10:FF:000008">
    <property type="entry name" value="plakophilin-4 isoform X1"/>
    <property type="match status" value="1"/>
</dbReference>
<keyword evidence="4" id="KW-0597">Phosphoprotein</keyword>
<comment type="caution">
    <text evidence="11">The sequence shown here is derived from an EMBL/GenBank/DDBJ whole genome shotgun (WGS) entry which is preliminary data.</text>
</comment>